<evidence type="ECO:0000256" key="5">
    <source>
        <dbReference type="SAM" id="MobiDB-lite"/>
    </source>
</evidence>
<proteinExistence type="inferred from homology"/>
<dbReference type="InterPro" id="IPR019761">
    <property type="entry name" value="DNA-dir_RNA_pol-M_15_CS"/>
</dbReference>
<accession>A0ABD6BN63</accession>
<name>A0ABD6BN63_9EURY</name>
<evidence type="ECO:0000259" key="6">
    <source>
        <dbReference type="SMART" id="SM00661"/>
    </source>
</evidence>
<dbReference type="Proteomes" id="UP001597139">
    <property type="component" value="Unassembled WGS sequence"/>
</dbReference>
<reference evidence="7 8" key="1">
    <citation type="journal article" date="2019" name="Int. J. Syst. Evol. Microbiol.">
        <title>The Global Catalogue of Microorganisms (GCM) 10K type strain sequencing project: providing services to taxonomists for standard genome sequencing and annotation.</title>
        <authorList>
            <consortium name="The Broad Institute Genomics Platform"/>
            <consortium name="The Broad Institute Genome Sequencing Center for Infectious Disease"/>
            <person name="Wu L."/>
            <person name="Ma J."/>
        </authorList>
    </citation>
    <scope>NUCLEOTIDE SEQUENCE [LARGE SCALE GENOMIC DNA]</scope>
    <source>
        <strain evidence="7 8">CGMCC 1.12859</strain>
    </source>
</reference>
<dbReference type="InterPro" id="IPR001529">
    <property type="entry name" value="Zn_ribbon_RPB9"/>
</dbReference>
<keyword evidence="2" id="KW-0479">Metal-binding</keyword>
<protein>
    <recommendedName>
        <fullName evidence="6">DNA-directed RNA polymerase II subunit RPB9-like zinc ribbon domain-containing protein</fullName>
    </recommendedName>
</protein>
<dbReference type="AlphaFoldDB" id="A0ABD6BN63"/>
<evidence type="ECO:0000256" key="4">
    <source>
        <dbReference type="ARBA" id="ARBA00023163"/>
    </source>
</evidence>
<organism evidence="7 8">
    <name type="scientific">Halolamina litorea</name>
    <dbReference type="NCBI Taxonomy" id="1515593"/>
    <lineage>
        <taxon>Archaea</taxon>
        <taxon>Methanobacteriati</taxon>
        <taxon>Methanobacteriota</taxon>
        <taxon>Stenosarchaea group</taxon>
        <taxon>Halobacteria</taxon>
        <taxon>Halobacteriales</taxon>
        <taxon>Haloferacaceae</taxon>
    </lineage>
</organism>
<feature type="compositionally biased region" description="Basic and acidic residues" evidence="5">
    <location>
        <begin position="78"/>
        <end position="88"/>
    </location>
</feature>
<dbReference type="EMBL" id="JBHUCZ010000001">
    <property type="protein sequence ID" value="MFD1566059.1"/>
    <property type="molecule type" value="Genomic_DNA"/>
</dbReference>
<comment type="similarity">
    <text evidence="1">Belongs to the archaeal RpoM/eukaryotic RPA12/RPB9/RPC11 RNA polymerase family.</text>
</comment>
<evidence type="ECO:0000256" key="2">
    <source>
        <dbReference type="ARBA" id="ARBA00022723"/>
    </source>
</evidence>
<feature type="compositionally biased region" description="Basic and acidic residues" evidence="5">
    <location>
        <begin position="44"/>
        <end position="58"/>
    </location>
</feature>
<dbReference type="PROSITE" id="PS01030">
    <property type="entry name" value="RNA_POL_M_15KD"/>
    <property type="match status" value="1"/>
</dbReference>
<keyword evidence="4" id="KW-0804">Transcription</keyword>
<feature type="compositionally biased region" description="Acidic residues" evidence="5">
    <location>
        <begin position="33"/>
        <end position="43"/>
    </location>
</feature>
<sequence>MYFCDDCGSMITPQNGSGECGTCGAEYEIEGVESESLESETDEDRGLADGGKTMKTELETLPTTKSGNIPKSEAMDWLENRDRPSGAEMRRATIEKPSGFKGSTYPTDISNIRVTGDPQFIETIAGLFRWIVDMEDYSRRVEINLKETEDRETGEKTGNYALYLSVAERG</sequence>
<evidence type="ECO:0000256" key="1">
    <source>
        <dbReference type="ARBA" id="ARBA00008925"/>
    </source>
</evidence>
<keyword evidence="3" id="KW-0862">Zinc</keyword>
<evidence type="ECO:0000313" key="7">
    <source>
        <dbReference type="EMBL" id="MFD1566059.1"/>
    </source>
</evidence>
<comment type="caution">
    <text evidence="7">The sequence shown here is derived from an EMBL/GenBank/DDBJ whole genome shotgun (WGS) entry which is preliminary data.</text>
</comment>
<gene>
    <name evidence="7" type="ORF">ACFSAU_00990</name>
</gene>
<dbReference type="Pfam" id="PF02150">
    <property type="entry name" value="Zn_ribbon_RPB9"/>
    <property type="match status" value="1"/>
</dbReference>
<evidence type="ECO:0000256" key="3">
    <source>
        <dbReference type="ARBA" id="ARBA00022833"/>
    </source>
</evidence>
<dbReference type="RefSeq" id="WP_267645308.1">
    <property type="nucleotide sequence ID" value="NZ_JANHGR010000001.1"/>
</dbReference>
<feature type="domain" description="DNA-directed RNA polymerase II subunit RPB9-like zinc ribbon" evidence="6">
    <location>
        <begin position="2"/>
        <end position="47"/>
    </location>
</feature>
<feature type="region of interest" description="Disordered" evidence="5">
    <location>
        <begin position="33"/>
        <end position="88"/>
    </location>
</feature>
<dbReference type="SMART" id="SM00661">
    <property type="entry name" value="RPOL9"/>
    <property type="match status" value="1"/>
</dbReference>
<keyword evidence="8" id="KW-1185">Reference proteome</keyword>
<evidence type="ECO:0000313" key="8">
    <source>
        <dbReference type="Proteomes" id="UP001597139"/>
    </source>
</evidence>
<dbReference type="GO" id="GO:0046872">
    <property type="term" value="F:metal ion binding"/>
    <property type="evidence" value="ECO:0007669"/>
    <property type="project" value="UniProtKB-KW"/>
</dbReference>